<sequence>MVPGELQTTVELDEPVFDSGLDSDSESERDVPKLVFSGTKEPESSEETLYDIPNKRFAVDSLDSLDYSRTNNDDLDNEVVVDEVSAIAQPKIQKSSSVVTTKLSIWGWIALLSIIGVAIYVLDIIQMGKEISIRNALVPSSWMSDLRKRQDFLEETLTSTTEDTNRRFGLINNKLSSTQESLERIAESLKSLHVPNITKNHVLNETLVGVDELMTNLDMEKVKQEILDQLLVKLPVRYGTHDQKLHYTKDFRKFIEEMARNVHTYQPEMDQETLKQVVKDYLQDEIPSNPKNLIMDSVVDAINGQRIKVNYADYGLGARILGFLTNLNMDDTSYGSSLLHIASLKWLFNGNFNKQNANNVLLDDDSSFLVSNTLAIRLSHVLYLSDLIINIKALSSSPSKTVHQMGVYVKPKKLKYFKQLLPHKLPNLPIESNRYLKRFIPIQTCRLANGINKIKLPRSLTHLQIPIRDIFLTFDSPVEIINLRGFGLTEYEGEENVEIGKDDMIS</sequence>
<keyword evidence="4" id="KW-1185">Reference proteome</keyword>
<keyword evidence="2" id="KW-0472">Membrane</keyword>
<evidence type="ECO:0000313" key="3">
    <source>
        <dbReference type="EMBL" id="KAG7191483.1"/>
    </source>
</evidence>
<dbReference type="GeneID" id="66116452"/>
<evidence type="ECO:0000313" key="4">
    <source>
        <dbReference type="Proteomes" id="UP000790833"/>
    </source>
</evidence>
<dbReference type="Proteomes" id="UP000790833">
    <property type="component" value="Unassembled WGS sequence"/>
</dbReference>
<name>A0A9P8AFZ2_9ASCO</name>
<feature type="compositionally biased region" description="Polar residues" evidence="1">
    <location>
        <begin position="1"/>
        <end position="10"/>
    </location>
</feature>
<evidence type="ECO:0000256" key="2">
    <source>
        <dbReference type="SAM" id="Phobius"/>
    </source>
</evidence>
<keyword evidence="2" id="KW-0812">Transmembrane</keyword>
<accession>A0A9P8AFZ2</accession>
<keyword evidence="2" id="KW-1133">Transmembrane helix</keyword>
<dbReference type="OrthoDB" id="4093311at2759"/>
<feature type="region of interest" description="Disordered" evidence="1">
    <location>
        <begin position="1"/>
        <end position="47"/>
    </location>
</feature>
<gene>
    <name evidence="3" type="ORF">KQ657_003078</name>
</gene>
<dbReference type="EMBL" id="JAHMUF010000028">
    <property type="protein sequence ID" value="KAG7191483.1"/>
    <property type="molecule type" value="Genomic_DNA"/>
</dbReference>
<protein>
    <recommendedName>
        <fullName evidence="5">SUN domain-containing protein</fullName>
    </recommendedName>
</protein>
<evidence type="ECO:0000256" key="1">
    <source>
        <dbReference type="SAM" id="MobiDB-lite"/>
    </source>
</evidence>
<proteinExistence type="predicted"/>
<dbReference type="RefSeq" id="XP_043047035.1">
    <property type="nucleotide sequence ID" value="XM_043193814.1"/>
</dbReference>
<feature type="compositionally biased region" description="Acidic residues" evidence="1">
    <location>
        <begin position="11"/>
        <end position="25"/>
    </location>
</feature>
<feature type="transmembrane region" description="Helical" evidence="2">
    <location>
        <begin position="105"/>
        <end position="125"/>
    </location>
</feature>
<organism evidence="3 4">
    <name type="scientific">Scheffersomyces spartinae</name>
    <dbReference type="NCBI Taxonomy" id="45513"/>
    <lineage>
        <taxon>Eukaryota</taxon>
        <taxon>Fungi</taxon>
        <taxon>Dikarya</taxon>
        <taxon>Ascomycota</taxon>
        <taxon>Saccharomycotina</taxon>
        <taxon>Pichiomycetes</taxon>
        <taxon>Debaryomycetaceae</taxon>
        <taxon>Scheffersomyces</taxon>
    </lineage>
</organism>
<dbReference type="AlphaFoldDB" id="A0A9P8AFZ2"/>
<evidence type="ECO:0008006" key="5">
    <source>
        <dbReference type="Google" id="ProtNLM"/>
    </source>
</evidence>
<comment type="caution">
    <text evidence="3">The sequence shown here is derived from an EMBL/GenBank/DDBJ whole genome shotgun (WGS) entry which is preliminary data.</text>
</comment>
<reference evidence="3" key="1">
    <citation type="submission" date="2021-03" db="EMBL/GenBank/DDBJ databases">
        <authorList>
            <person name="Palmer J.M."/>
        </authorList>
    </citation>
    <scope>NUCLEOTIDE SEQUENCE</scope>
    <source>
        <strain evidence="3">ARV_011</strain>
    </source>
</reference>